<keyword evidence="1" id="KW-0812">Transmembrane</keyword>
<gene>
    <name evidence="2" type="ORF">KEC16_19395</name>
</gene>
<feature type="transmembrane region" description="Helical" evidence="1">
    <location>
        <begin position="266"/>
        <end position="298"/>
    </location>
</feature>
<feature type="transmembrane region" description="Helical" evidence="1">
    <location>
        <begin position="213"/>
        <end position="232"/>
    </location>
</feature>
<feature type="transmembrane region" description="Helical" evidence="1">
    <location>
        <begin position="461"/>
        <end position="483"/>
    </location>
</feature>
<feature type="transmembrane region" description="Helical" evidence="1">
    <location>
        <begin position="310"/>
        <end position="331"/>
    </location>
</feature>
<feature type="transmembrane region" description="Helical" evidence="1">
    <location>
        <begin position="101"/>
        <end position="120"/>
    </location>
</feature>
<feature type="transmembrane region" description="Helical" evidence="1">
    <location>
        <begin position="368"/>
        <end position="391"/>
    </location>
</feature>
<feature type="transmembrane region" description="Helical" evidence="1">
    <location>
        <begin position="429"/>
        <end position="449"/>
    </location>
</feature>
<protein>
    <recommendedName>
        <fullName evidence="4">Glycosyltransferase RgtA/B/C/D-like domain-containing protein</fullName>
    </recommendedName>
</protein>
<feature type="transmembrane region" description="Helical" evidence="1">
    <location>
        <begin position="398"/>
        <end position="417"/>
    </location>
</feature>
<evidence type="ECO:0000256" key="1">
    <source>
        <dbReference type="SAM" id="Phobius"/>
    </source>
</evidence>
<evidence type="ECO:0000313" key="2">
    <source>
        <dbReference type="EMBL" id="MBR9973896.1"/>
    </source>
</evidence>
<sequence>MSLLELLFLDFTQRQVLACTALFLTLSWAIGRGLRLGGLLAPAFGFLLLCAAATLAMLGLRQTGASLTWFGPLVLAGTVALVLALRMALPPLPAAPPDNRAWLIAVSAILIITVWSLRIIQLDPSASLSSHHGWYPLYIEGSFQIDRFGRVEDFAFGNGYLASISYGLDLMGLVALGKWFGPFSAWHAYSAASTLAALLSLCVLAEALRASRAALVCYGLMVLALLAGDFLYRTTMARNWGDAMLYLGGAVMLVTLTQGQDIRRRALWTAAASLFLVVGRHYGAFYSGLIMIAGYGATWRLQRQPDLRPWLGLGIILLILSSREIACILAPPSPYYPGSKLLEVAAPPQSMLLSGTLNDLGVLTDGHLAPTVIGLRNLYLLAALVLTAIWWRQRTQRLSWLATGLLPLALAALPQILQYLTQYRSSHEYSKTTLVAIHLFAWYPAYVLGRVTPLWRWRPSLRLLIAALVVGGGIAVTGGTVVLTAKAGIDLRQGPSALLNWAFTRYRDHNVDLNIARLMREQWNEREIAEITARPVLYLHYEPGLGLRNFMGGQLFCDLDFWGPTVQQAADASSSLPDLIARLGYPSIYLSYGDSSLYSRYQPQHWNRFAAEFASIGTAQWIERSVTYRTATLLVPKRPADAPFPKCPTAADHQQF</sequence>
<keyword evidence="1" id="KW-0472">Membrane</keyword>
<feature type="transmembrane region" description="Helical" evidence="1">
    <location>
        <begin position="186"/>
        <end position="207"/>
    </location>
</feature>
<dbReference type="EMBL" id="JAGTUF010000040">
    <property type="protein sequence ID" value="MBR9973896.1"/>
    <property type="molecule type" value="Genomic_DNA"/>
</dbReference>
<proteinExistence type="predicted"/>
<keyword evidence="1" id="KW-1133">Transmembrane helix</keyword>
<keyword evidence="3" id="KW-1185">Reference proteome</keyword>
<name>A0ABS5IHJ2_9PROT</name>
<evidence type="ECO:0008006" key="4">
    <source>
        <dbReference type="Google" id="ProtNLM"/>
    </source>
</evidence>
<feature type="transmembrane region" description="Helical" evidence="1">
    <location>
        <begin position="67"/>
        <end position="89"/>
    </location>
</feature>
<reference evidence="2 3" key="1">
    <citation type="submission" date="2021-04" db="EMBL/GenBank/DDBJ databases">
        <title>Magnetospirillum sulfuroxidans sp. nov., a facultative chemolithoautotrophic sulfur-oxidizing alphaproteobacterium isolated from freshwater sediment and proposals for Paramagetospirillum gen. nov., and Magnetospirillaceae fam. nov.</title>
        <authorList>
            <person name="Koziaeva V."/>
            <person name="Geelhoed J.S."/>
            <person name="Sorokin D.Y."/>
            <person name="Grouzdev D.S."/>
        </authorList>
    </citation>
    <scope>NUCLEOTIDE SEQUENCE [LARGE SCALE GENOMIC DNA]</scope>
    <source>
        <strain evidence="2 3">J10</strain>
    </source>
</reference>
<dbReference type="Proteomes" id="UP000680714">
    <property type="component" value="Unassembled WGS sequence"/>
</dbReference>
<comment type="caution">
    <text evidence="2">The sequence shown here is derived from an EMBL/GenBank/DDBJ whole genome shotgun (WGS) entry which is preliminary data.</text>
</comment>
<feature type="transmembrane region" description="Helical" evidence="1">
    <location>
        <begin position="39"/>
        <end position="60"/>
    </location>
</feature>
<evidence type="ECO:0000313" key="3">
    <source>
        <dbReference type="Proteomes" id="UP000680714"/>
    </source>
</evidence>
<organism evidence="2 3">
    <name type="scientific">Magnetospirillum sulfuroxidans</name>
    <dbReference type="NCBI Taxonomy" id="611300"/>
    <lineage>
        <taxon>Bacteria</taxon>
        <taxon>Pseudomonadati</taxon>
        <taxon>Pseudomonadota</taxon>
        <taxon>Alphaproteobacteria</taxon>
        <taxon>Rhodospirillales</taxon>
        <taxon>Rhodospirillaceae</taxon>
        <taxon>Magnetospirillum</taxon>
    </lineage>
</organism>
<accession>A0ABS5IHJ2</accession>
<dbReference type="RefSeq" id="WP_211552044.1">
    <property type="nucleotide sequence ID" value="NZ_JAGTUF010000040.1"/>
</dbReference>